<dbReference type="GO" id="GO:0003677">
    <property type="term" value="F:DNA binding"/>
    <property type="evidence" value="ECO:0007669"/>
    <property type="project" value="InterPro"/>
</dbReference>
<dbReference type="GO" id="GO:0004803">
    <property type="term" value="F:transposase activity"/>
    <property type="evidence" value="ECO:0007669"/>
    <property type="project" value="InterPro"/>
</dbReference>
<feature type="domain" description="Transposase IS200-like" evidence="1">
    <location>
        <begin position="9"/>
        <end position="42"/>
    </location>
</feature>
<comment type="caution">
    <text evidence="2">The sequence shown here is derived from an EMBL/GenBank/DDBJ whole genome shotgun (WGS) entry which is preliminary data.</text>
</comment>
<evidence type="ECO:0000259" key="1">
    <source>
        <dbReference type="Pfam" id="PF01797"/>
    </source>
</evidence>
<reference evidence="2 3" key="1">
    <citation type="submission" date="2014-01" db="EMBL/GenBank/DDBJ databases">
        <title>Comparative genomics of Fusobacterium necrophorum wild isolates.</title>
        <authorList>
            <person name="Kittichotirat W."/>
            <person name="Bumgarner R.E."/>
            <person name="Lawrence P."/>
        </authorList>
    </citation>
    <scope>NUCLEOTIDE SEQUENCE [LARGE SCALE GENOMIC DNA]</scope>
    <source>
        <strain evidence="2 3">BL</strain>
    </source>
</reference>
<accession>A0AB73BTE1</accession>
<name>A0AB73BTE1_9FUSO</name>
<dbReference type="GO" id="GO:0006313">
    <property type="term" value="P:DNA transposition"/>
    <property type="evidence" value="ECO:0007669"/>
    <property type="project" value="InterPro"/>
</dbReference>
<dbReference type="InterPro" id="IPR002686">
    <property type="entry name" value="Transposase_17"/>
</dbReference>
<dbReference type="EMBL" id="JAAC01000211">
    <property type="protein sequence ID" value="KDE60959.1"/>
    <property type="molecule type" value="Genomic_DNA"/>
</dbReference>
<dbReference type="Pfam" id="PF01797">
    <property type="entry name" value="Y1_Tnp"/>
    <property type="match status" value="1"/>
</dbReference>
<protein>
    <submittedName>
        <fullName evidence="2">Transposase</fullName>
    </submittedName>
</protein>
<organism evidence="2 3">
    <name type="scientific">Fusobacterium necrophorum BL</name>
    <dbReference type="NCBI Taxonomy" id="1441732"/>
    <lineage>
        <taxon>Bacteria</taxon>
        <taxon>Fusobacteriati</taxon>
        <taxon>Fusobacteriota</taxon>
        <taxon>Fusobacteriia</taxon>
        <taxon>Fusobacteriales</taxon>
        <taxon>Fusobacteriaceae</taxon>
        <taxon>Fusobacterium</taxon>
    </lineage>
</organism>
<gene>
    <name evidence="2" type="ORF">FUSO3_11510</name>
</gene>
<evidence type="ECO:0000313" key="3">
    <source>
        <dbReference type="Proteomes" id="UP000027473"/>
    </source>
</evidence>
<dbReference type="Gene3D" id="3.30.70.1290">
    <property type="entry name" value="Transposase IS200-like"/>
    <property type="match status" value="1"/>
</dbReference>
<dbReference type="InterPro" id="IPR036515">
    <property type="entry name" value="Transposase_17_sf"/>
</dbReference>
<sequence length="52" mass="6279">MELDSNCHSVFLLYYHLVLVVKYRRNVFDDTISKFAKDMFDREEQGQKSKSF</sequence>
<dbReference type="SUPFAM" id="SSF143422">
    <property type="entry name" value="Transposase IS200-like"/>
    <property type="match status" value="1"/>
</dbReference>
<proteinExistence type="predicted"/>
<dbReference type="Proteomes" id="UP000027473">
    <property type="component" value="Unassembled WGS sequence"/>
</dbReference>
<evidence type="ECO:0000313" key="2">
    <source>
        <dbReference type="EMBL" id="KDE60959.1"/>
    </source>
</evidence>
<dbReference type="AlphaFoldDB" id="A0AB73BTE1"/>